<evidence type="ECO:0000313" key="2">
    <source>
        <dbReference type="Proteomes" id="UP001597176"/>
    </source>
</evidence>
<dbReference type="SUPFAM" id="SSF55486">
    <property type="entry name" value="Metalloproteases ('zincins'), catalytic domain"/>
    <property type="match status" value="1"/>
</dbReference>
<dbReference type="Pfam" id="PF06262">
    <property type="entry name" value="Zincin_1"/>
    <property type="match status" value="1"/>
</dbReference>
<gene>
    <name evidence="1" type="ORF">ACFQ4G_01210</name>
</gene>
<dbReference type="InterPro" id="IPR038555">
    <property type="entry name" value="Zincin_1_sf"/>
</dbReference>
<comment type="caution">
    <text evidence="1">The sequence shown here is derived from an EMBL/GenBank/DDBJ whole genome shotgun (WGS) entry which is preliminary data.</text>
</comment>
<keyword evidence="2" id="KW-1185">Reference proteome</keyword>
<dbReference type="Gene3D" id="3.30.2010.20">
    <property type="match status" value="1"/>
</dbReference>
<dbReference type="InterPro" id="IPR010428">
    <property type="entry name" value="Zincin_1"/>
</dbReference>
<organism evidence="1 2">
    <name type="scientific">Methylobacterium marchantiae</name>
    <dbReference type="NCBI Taxonomy" id="600331"/>
    <lineage>
        <taxon>Bacteria</taxon>
        <taxon>Pseudomonadati</taxon>
        <taxon>Pseudomonadota</taxon>
        <taxon>Alphaproteobacteria</taxon>
        <taxon>Hyphomicrobiales</taxon>
        <taxon>Methylobacteriaceae</taxon>
        <taxon>Methylobacterium</taxon>
    </lineage>
</organism>
<accession>A0ABW3WUJ6</accession>
<dbReference type="EMBL" id="JBHTND010000001">
    <property type="protein sequence ID" value="MFD1300205.1"/>
    <property type="molecule type" value="Genomic_DNA"/>
</dbReference>
<protein>
    <submittedName>
        <fullName evidence="1">Metallopeptidase family protein</fullName>
    </submittedName>
</protein>
<sequence length="139" mass="15395">MSDSVQDWSDIRAPSLDDVEILARDALARLPAAFLALCDGVTIHVEDFPDDATLREMECESGFDLLGLFRGVGLAQSGETVTGQMHNRVWLYRRPLLDYWAEYEETLGHLVTHVLVHEIGHHMGLSDDDMAAIEASAGD</sequence>
<dbReference type="RefSeq" id="WP_238206898.1">
    <property type="nucleotide sequence ID" value="NZ_JBHTND010000001.1"/>
</dbReference>
<dbReference type="Proteomes" id="UP001597176">
    <property type="component" value="Unassembled WGS sequence"/>
</dbReference>
<name>A0ABW3WUJ6_9HYPH</name>
<dbReference type="CDD" id="cd12952">
    <property type="entry name" value="MMP_ACEL2062"/>
    <property type="match status" value="1"/>
</dbReference>
<reference evidence="2" key="1">
    <citation type="journal article" date="2019" name="Int. J. Syst. Evol. Microbiol.">
        <title>The Global Catalogue of Microorganisms (GCM) 10K type strain sequencing project: providing services to taxonomists for standard genome sequencing and annotation.</title>
        <authorList>
            <consortium name="The Broad Institute Genomics Platform"/>
            <consortium name="The Broad Institute Genome Sequencing Center for Infectious Disease"/>
            <person name="Wu L."/>
            <person name="Ma J."/>
        </authorList>
    </citation>
    <scope>NUCLEOTIDE SEQUENCE [LARGE SCALE GENOMIC DNA]</scope>
    <source>
        <strain evidence="2">CCUG 56108</strain>
    </source>
</reference>
<proteinExistence type="predicted"/>
<evidence type="ECO:0000313" key="1">
    <source>
        <dbReference type="EMBL" id="MFD1300205.1"/>
    </source>
</evidence>